<name>A0A8H2VZN3_9HELO</name>
<evidence type="ECO:0000313" key="2">
    <source>
        <dbReference type="Proteomes" id="UP000624404"/>
    </source>
</evidence>
<dbReference type="EMBL" id="CAJHIA010000021">
    <property type="protein sequence ID" value="CAD6446873.1"/>
    <property type="molecule type" value="Genomic_DNA"/>
</dbReference>
<comment type="caution">
    <text evidence="1">The sequence shown here is derived from an EMBL/GenBank/DDBJ whole genome shotgun (WGS) entry which is preliminary data.</text>
</comment>
<dbReference type="OrthoDB" id="5427768at2759"/>
<organism evidence="1 2">
    <name type="scientific">Sclerotinia trifoliorum</name>
    <dbReference type="NCBI Taxonomy" id="28548"/>
    <lineage>
        <taxon>Eukaryota</taxon>
        <taxon>Fungi</taxon>
        <taxon>Dikarya</taxon>
        <taxon>Ascomycota</taxon>
        <taxon>Pezizomycotina</taxon>
        <taxon>Leotiomycetes</taxon>
        <taxon>Helotiales</taxon>
        <taxon>Sclerotiniaceae</taxon>
        <taxon>Sclerotinia</taxon>
    </lineage>
</organism>
<dbReference type="AlphaFoldDB" id="A0A8H2VZN3"/>
<gene>
    <name evidence="1" type="ORF">SCLTRI_LOCUS6665</name>
</gene>
<reference evidence="1" key="1">
    <citation type="submission" date="2020-10" db="EMBL/GenBank/DDBJ databases">
        <authorList>
            <person name="Kusch S."/>
        </authorList>
    </citation>
    <scope>NUCLEOTIDE SEQUENCE</scope>
    <source>
        <strain evidence="1">SwB9</strain>
    </source>
</reference>
<proteinExistence type="predicted"/>
<accession>A0A8H2VZN3</accession>
<protein>
    <submittedName>
        <fullName evidence="1">1dd9074f-bebb-4d1f-855c-ec9626f678c8-CDS</fullName>
    </submittedName>
</protein>
<dbReference type="Proteomes" id="UP000624404">
    <property type="component" value="Unassembled WGS sequence"/>
</dbReference>
<sequence>MTTGSQFQVMGNTIVLLIGTSVFNGHTRALLESLLGRSSSASVVNLGESIQNVPHEGQGQIRRILAEGYNHQSLVLCAAAAAQVPAALLLWRKKQIRV</sequence>
<keyword evidence="2" id="KW-1185">Reference proteome</keyword>
<evidence type="ECO:0000313" key="1">
    <source>
        <dbReference type="EMBL" id="CAD6446873.1"/>
    </source>
</evidence>